<sequence>MVDITNRIEKAERLKSLNVLSCEVKYREIDDLARRLSEVILYNYRALRRIIECKEEALRQRWTKKSYAQRRNILQDCDIELSETHLADYTQLCRLQVDPDRDPTSTRQLISKILSHRNDFLHPQLNVEDLTKVKSMLLLINSRGRNPPHLFASADLRAADLGVAGGFLSLRFLKDHTLLLEGESVETYGRLVRWTDETMKEKILAGFQHLPHEGLLILEIQYNIYLFLVNWCQALLQDIEVATIWRLPIEPEPPLLVKTSDNTTMASIAMETPYLLPSKLDFNRLRAVVIARRLSAEDYIHDLRENPGIFADAMVEASEHRIERVLDDEGKASSSLGTPEFWEDLTRGVVADAYSDIISWDIVSQQLERLGMLQVKHAAVIHPQNSLPEEFLRELLGLKSVLKLIQTGPMNNLTQGLPASLPFRHKFHRLSVTSGSGQATQQVDRGISKSEDLMIQLFEIIFTPEKQAFLSLPAIMDEIKHIIEEDLELKAKITPWVSRVVSNLGLIFRLRQEIDSYLPLVTSFPMEKETHKDWLKNDLRDRCSVLHRTEHYMTFTFKSLKALADPTDGRYHYPCDQRRTKKITEAMQSAEGKLDYFWTRLDFEYRRLSRYALNKTVRHRYTNIRTVERTPDWIAPTRPSRVFSKSFQVSTIPQFSTNEPVSNFVAPEEKIKPKTRGVPTPSASLVEVTGELPK</sequence>
<dbReference type="EMBL" id="PQXO01000306">
    <property type="protein sequence ID" value="TGO86399.1"/>
    <property type="molecule type" value="Genomic_DNA"/>
</dbReference>
<dbReference type="STRING" id="87229.A0A4Z1KST3"/>
<protein>
    <submittedName>
        <fullName evidence="2">Uncharacterized protein</fullName>
    </submittedName>
</protein>
<evidence type="ECO:0000256" key="1">
    <source>
        <dbReference type="SAM" id="MobiDB-lite"/>
    </source>
</evidence>
<gene>
    <name evidence="2" type="ORF">BPOR_0307g00080</name>
</gene>
<proteinExistence type="predicted"/>
<feature type="region of interest" description="Disordered" evidence="1">
    <location>
        <begin position="666"/>
        <end position="694"/>
    </location>
</feature>
<comment type="caution">
    <text evidence="2">The sequence shown here is derived from an EMBL/GenBank/DDBJ whole genome shotgun (WGS) entry which is preliminary data.</text>
</comment>
<dbReference type="Proteomes" id="UP000297280">
    <property type="component" value="Unassembled WGS sequence"/>
</dbReference>
<dbReference type="PANTHER" id="PTHR40788:SF2">
    <property type="entry name" value="CLR5 DOMAIN-CONTAINING PROTEIN"/>
    <property type="match status" value="1"/>
</dbReference>
<dbReference type="PANTHER" id="PTHR40788">
    <property type="entry name" value="CLR5 DOMAIN-CONTAINING PROTEIN-RELATED"/>
    <property type="match status" value="1"/>
</dbReference>
<keyword evidence="3" id="KW-1185">Reference proteome</keyword>
<organism evidence="2 3">
    <name type="scientific">Botrytis porri</name>
    <dbReference type="NCBI Taxonomy" id="87229"/>
    <lineage>
        <taxon>Eukaryota</taxon>
        <taxon>Fungi</taxon>
        <taxon>Dikarya</taxon>
        <taxon>Ascomycota</taxon>
        <taxon>Pezizomycotina</taxon>
        <taxon>Leotiomycetes</taxon>
        <taxon>Helotiales</taxon>
        <taxon>Sclerotiniaceae</taxon>
        <taxon>Botrytis</taxon>
    </lineage>
</organism>
<accession>A0A4Z1KST3</accession>
<evidence type="ECO:0000313" key="2">
    <source>
        <dbReference type="EMBL" id="TGO86399.1"/>
    </source>
</evidence>
<evidence type="ECO:0000313" key="3">
    <source>
        <dbReference type="Proteomes" id="UP000297280"/>
    </source>
</evidence>
<reference evidence="2 3" key="1">
    <citation type="submission" date="2017-12" db="EMBL/GenBank/DDBJ databases">
        <title>Comparative genomics of Botrytis spp.</title>
        <authorList>
            <person name="Valero-Jimenez C.A."/>
            <person name="Tapia P."/>
            <person name="Veloso J."/>
            <person name="Silva-Moreno E."/>
            <person name="Staats M."/>
            <person name="Valdes J.H."/>
            <person name="Van Kan J.A.L."/>
        </authorList>
    </citation>
    <scope>NUCLEOTIDE SEQUENCE [LARGE SCALE GENOMIC DNA]</scope>
    <source>
        <strain evidence="2 3">MUCL3349</strain>
    </source>
</reference>
<dbReference type="AlphaFoldDB" id="A0A4Z1KST3"/>
<name>A0A4Z1KST3_9HELO</name>